<evidence type="ECO:0000256" key="1">
    <source>
        <dbReference type="ARBA" id="ARBA00009437"/>
    </source>
</evidence>
<dbReference type="Pfam" id="PF00126">
    <property type="entry name" value="HTH_1"/>
    <property type="match status" value="1"/>
</dbReference>
<keyword evidence="7" id="KW-1185">Reference proteome</keyword>
<dbReference type="EMBL" id="WUMV01000001">
    <property type="protein sequence ID" value="MXN63852.1"/>
    <property type="molecule type" value="Genomic_DNA"/>
</dbReference>
<reference evidence="6 7" key="1">
    <citation type="submission" date="2019-12" db="EMBL/GenBank/DDBJ databases">
        <authorList>
            <person name="Li M."/>
        </authorList>
    </citation>
    <scope>NUCLEOTIDE SEQUENCE [LARGE SCALE GENOMIC DNA]</scope>
    <source>
        <strain evidence="6 7">GBMRC 2046</strain>
    </source>
</reference>
<dbReference type="InterPro" id="IPR058163">
    <property type="entry name" value="LysR-type_TF_proteobact-type"/>
</dbReference>
<accession>A0A7X3LRN0</accession>
<evidence type="ECO:0000313" key="6">
    <source>
        <dbReference type="EMBL" id="MXN63852.1"/>
    </source>
</evidence>
<dbReference type="GO" id="GO:0043565">
    <property type="term" value="F:sequence-specific DNA binding"/>
    <property type="evidence" value="ECO:0007669"/>
    <property type="project" value="TreeGrafter"/>
</dbReference>
<dbReference type="PRINTS" id="PR00039">
    <property type="entry name" value="HTHLYSR"/>
</dbReference>
<gene>
    <name evidence="6" type="ORF">GR183_02955</name>
</gene>
<dbReference type="GO" id="GO:0006351">
    <property type="term" value="P:DNA-templated transcription"/>
    <property type="evidence" value="ECO:0007669"/>
    <property type="project" value="TreeGrafter"/>
</dbReference>
<sequence>MGWEGLPSLSVLRAFEAAARHGSFSAAGRELNVTHAAVAQQVRRLEEHLGMSLIYREGRGICLTPEGAELSASLSESLENIRSSVMSVLGRDRDRALHVSVTPAFASGWLVSRLGEFRDENPDIELKLHASPKVADLKRDGFDLTIRFGKGVWPGVESELLFKSKYVMVAAPGLVEGRKISRPADLLDYPWLQDLGADEFLI</sequence>
<evidence type="ECO:0000256" key="4">
    <source>
        <dbReference type="ARBA" id="ARBA00023163"/>
    </source>
</evidence>
<dbReference type="PANTHER" id="PTHR30537:SF26">
    <property type="entry name" value="GLYCINE CLEAVAGE SYSTEM TRANSCRIPTIONAL ACTIVATOR"/>
    <property type="match status" value="1"/>
</dbReference>
<evidence type="ECO:0000256" key="3">
    <source>
        <dbReference type="ARBA" id="ARBA00023125"/>
    </source>
</evidence>
<dbReference type="Gene3D" id="1.10.10.10">
    <property type="entry name" value="Winged helix-like DNA-binding domain superfamily/Winged helix DNA-binding domain"/>
    <property type="match status" value="1"/>
</dbReference>
<dbReference type="AlphaFoldDB" id="A0A7X3LRN0"/>
<keyword evidence="4" id="KW-0804">Transcription</keyword>
<protein>
    <submittedName>
        <fullName evidence="6">LysR family transcriptional regulator</fullName>
    </submittedName>
</protein>
<dbReference type="SUPFAM" id="SSF46785">
    <property type="entry name" value="Winged helix' DNA-binding domain"/>
    <property type="match status" value="1"/>
</dbReference>
<name>A0A7X3LRN0_9HYPH</name>
<dbReference type="SUPFAM" id="SSF53850">
    <property type="entry name" value="Periplasmic binding protein-like II"/>
    <property type="match status" value="1"/>
</dbReference>
<dbReference type="Gene3D" id="3.40.190.10">
    <property type="entry name" value="Periplasmic binding protein-like II"/>
    <property type="match status" value="2"/>
</dbReference>
<evidence type="ECO:0000259" key="5">
    <source>
        <dbReference type="PROSITE" id="PS50931"/>
    </source>
</evidence>
<organism evidence="6 7">
    <name type="scientific">Stappia sediminis</name>
    <dbReference type="NCBI Taxonomy" id="2692190"/>
    <lineage>
        <taxon>Bacteria</taxon>
        <taxon>Pseudomonadati</taxon>
        <taxon>Pseudomonadota</taxon>
        <taxon>Alphaproteobacteria</taxon>
        <taxon>Hyphomicrobiales</taxon>
        <taxon>Stappiaceae</taxon>
        <taxon>Stappia</taxon>
    </lineage>
</organism>
<keyword evidence="2" id="KW-0805">Transcription regulation</keyword>
<keyword evidence="3" id="KW-0238">DNA-binding</keyword>
<evidence type="ECO:0000313" key="7">
    <source>
        <dbReference type="Proteomes" id="UP000433101"/>
    </source>
</evidence>
<dbReference type="Proteomes" id="UP000433101">
    <property type="component" value="Unassembled WGS sequence"/>
</dbReference>
<dbReference type="PANTHER" id="PTHR30537">
    <property type="entry name" value="HTH-TYPE TRANSCRIPTIONAL REGULATOR"/>
    <property type="match status" value="1"/>
</dbReference>
<comment type="caution">
    <text evidence="6">The sequence shown here is derived from an EMBL/GenBank/DDBJ whole genome shotgun (WGS) entry which is preliminary data.</text>
</comment>
<proteinExistence type="inferred from homology"/>
<feature type="domain" description="HTH lysR-type" evidence="5">
    <location>
        <begin position="7"/>
        <end position="64"/>
    </location>
</feature>
<dbReference type="PROSITE" id="PS50931">
    <property type="entry name" value="HTH_LYSR"/>
    <property type="match status" value="1"/>
</dbReference>
<dbReference type="RefSeq" id="WP_160774074.1">
    <property type="nucleotide sequence ID" value="NZ_WUMV01000001.1"/>
</dbReference>
<comment type="similarity">
    <text evidence="1">Belongs to the LysR transcriptional regulatory family.</text>
</comment>
<dbReference type="InterPro" id="IPR000847">
    <property type="entry name" value="LysR_HTH_N"/>
</dbReference>
<dbReference type="Pfam" id="PF03466">
    <property type="entry name" value="LysR_substrate"/>
    <property type="match status" value="1"/>
</dbReference>
<dbReference type="GO" id="GO:0003700">
    <property type="term" value="F:DNA-binding transcription factor activity"/>
    <property type="evidence" value="ECO:0007669"/>
    <property type="project" value="InterPro"/>
</dbReference>
<dbReference type="InterPro" id="IPR036388">
    <property type="entry name" value="WH-like_DNA-bd_sf"/>
</dbReference>
<evidence type="ECO:0000256" key="2">
    <source>
        <dbReference type="ARBA" id="ARBA00023015"/>
    </source>
</evidence>
<dbReference type="InterPro" id="IPR036390">
    <property type="entry name" value="WH_DNA-bd_sf"/>
</dbReference>
<dbReference type="InterPro" id="IPR005119">
    <property type="entry name" value="LysR_subst-bd"/>
</dbReference>